<feature type="active site" description="Proton donor/acceptor" evidence="5">
    <location>
        <position position="463"/>
    </location>
</feature>
<keyword evidence="11" id="KW-1185">Reference proteome</keyword>
<evidence type="ECO:0000256" key="1">
    <source>
        <dbReference type="ARBA" id="ARBA00022603"/>
    </source>
</evidence>
<dbReference type="AlphaFoldDB" id="A0A3Q0KT70"/>
<evidence type="ECO:0000313" key="11">
    <source>
        <dbReference type="Proteomes" id="UP000008854"/>
    </source>
</evidence>
<dbReference type="InterPro" id="IPR035248">
    <property type="entry name" value="PRMT5_C"/>
</dbReference>
<protein>
    <recommendedName>
        <fullName evidence="4">Protein arginine N-methyltransferase</fullName>
    </recommendedName>
</protein>
<dbReference type="InterPro" id="IPR007857">
    <property type="entry name" value="Arg_MeTrfase_PRMT5"/>
</dbReference>
<dbReference type="PIRSF" id="PIRSF015894">
    <property type="entry name" value="Skb1_MeTrfase"/>
    <property type="match status" value="1"/>
</dbReference>
<dbReference type="GO" id="GO:0006355">
    <property type="term" value="P:regulation of DNA-templated transcription"/>
    <property type="evidence" value="ECO:0007669"/>
    <property type="project" value="TreeGrafter"/>
</dbReference>
<dbReference type="Gene3D" id="3.40.50.150">
    <property type="entry name" value="Vaccinia Virus protein VP39"/>
    <property type="match status" value="1"/>
</dbReference>
<dbReference type="WBParaSite" id="Smp_171150.1">
    <property type="protein sequence ID" value="Smp_171150.1"/>
    <property type="gene ID" value="Smp_171150"/>
</dbReference>
<dbReference type="FunCoup" id="A0A3Q0KT70">
    <property type="interactions" value="2276"/>
</dbReference>
<dbReference type="GO" id="GO:0032259">
    <property type="term" value="P:methylation"/>
    <property type="evidence" value="ECO:0007669"/>
    <property type="project" value="UniProtKB-KW"/>
</dbReference>
<dbReference type="InterPro" id="IPR029063">
    <property type="entry name" value="SAM-dependent_MTases_sf"/>
</dbReference>
<dbReference type="InterPro" id="IPR035247">
    <property type="entry name" value="PRMT5_TIM"/>
</dbReference>
<keyword evidence="1 4" id="KW-0489">Methyltransferase</keyword>
<feature type="binding site" evidence="6">
    <location>
        <position position="322"/>
    </location>
    <ligand>
        <name>S-adenosyl-L-methionine</name>
        <dbReference type="ChEBI" id="CHEBI:59789"/>
    </ligand>
</feature>
<dbReference type="Pfam" id="PF17286">
    <property type="entry name" value="PRMT5_C"/>
    <property type="match status" value="1"/>
</dbReference>
<evidence type="ECO:0000259" key="9">
    <source>
        <dbReference type="Pfam" id="PF17285"/>
    </source>
</evidence>
<reference evidence="11" key="1">
    <citation type="journal article" date="2012" name="PLoS Negl. Trop. Dis.">
        <title>A systematically improved high quality genome and transcriptome of the human blood fluke Schistosoma mansoni.</title>
        <authorList>
            <person name="Protasio A.V."/>
            <person name="Tsai I.J."/>
            <person name="Babbage A."/>
            <person name="Nichol S."/>
            <person name="Hunt M."/>
            <person name="Aslett M.A."/>
            <person name="De Silva N."/>
            <person name="Velarde G.S."/>
            <person name="Anderson T.J."/>
            <person name="Clark R.C."/>
            <person name="Davidson C."/>
            <person name="Dillon G.P."/>
            <person name="Holroyd N.E."/>
            <person name="LoVerde P.T."/>
            <person name="Lloyd C."/>
            <person name="McQuillan J."/>
            <person name="Oliveira G."/>
            <person name="Otto T.D."/>
            <person name="Parker-Manuel S.J."/>
            <person name="Quail M.A."/>
            <person name="Wilson R.A."/>
            <person name="Zerlotini A."/>
            <person name="Dunne D.W."/>
            <person name="Berriman M."/>
        </authorList>
    </citation>
    <scope>NUCLEOTIDE SEQUENCE [LARGE SCALE GENOMIC DNA]</scope>
    <source>
        <strain evidence="11">Puerto Rican</strain>
    </source>
</reference>
<organism evidence="11 12">
    <name type="scientific">Schistosoma mansoni</name>
    <name type="common">Blood fluke</name>
    <dbReference type="NCBI Taxonomy" id="6183"/>
    <lineage>
        <taxon>Eukaryota</taxon>
        <taxon>Metazoa</taxon>
        <taxon>Spiralia</taxon>
        <taxon>Lophotrochozoa</taxon>
        <taxon>Platyhelminthes</taxon>
        <taxon>Trematoda</taxon>
        <taxon>Digenea</taxon>
        <taxon>Strigeidida</taxon>
        <taxon>Schistosomatoidea</taxon>
        <taxon>Schistosomatidae</taxon>
        <taxon>Schistosoma</taxon>
    </lineage>
</organism>
<name>A0A3Q0KT70_SCHMA</name>
<reference evidence="12" key="2">
    <citation type="submission" date="2018-12" db="UniProtKB">
        <authorList>
            <consortium name="WormBaseParasite"/>
        </authorList>
    </citation>
    <scope>IDENTIFICATION</scope>
    <source>
        <strain evidence="12">Puerto Rican</strain>
    </source>
</reference>
<dbReference type="Pfam" id="PF17285">
    <property type="entry name" value="PRMT5_TIM"/>
    <property type="match status" value="1"/>
</dbReference>
<dbReference type="PROSITE" id="PS51678">
    <property type="entry name" value="SAM_MT_PRMT"/>
    <property type="match status" value="1"/>
</dbReference>
<evidence type="ECO:0000259" key="8">
    <source>
        <dbReference type="Pfam" id="PF05185"/>
    </source>
</evidence>
<dbReference type="GO" id="GO:0016274">
    <property type="term" value="F:protein-arginine N-methyltransferase activity"/>
    <property type="evidence" value="ECO:0007669"/>
    <property type="project" value="InterPro"/>
</dbReference>
<proteinExistence type="inferred from homology"/>
<feature type="domain" description="PRMT5 arginine-N-methyltransferase" evidence="8">
    <location>
        <begin position="297"/>
        <end position="492"/>
    </location>
</feature>
<dbReference type="InParanoid" id="A0A3Q0KT70"/>
<evidence type="ECO:0000256" key="3">
    <source>
        <dbReference type="ARBA" id="ARBA00022691"/>
    </source>
</evidence>
<evidence type="ECO:0000256" key="2">
    <source>
        <dbReference type="ARBA" id="ARBA00022679"/>
    </source>
</evidence>
<evidence type="ECO:0000256" key="6">
    <source>
        <dbReference type="PIRSR" id="PIRSR015894-2"/>
    </source>
</evidence>
<evidence type="ECO:0000259" key="10">
    <source>
        <dbReference type="Pfam" id="PF17286"/>
    </source>
</evidence>
<feature type="binding site" evidence="6">
    <location>
        <begin position="331"/>
        <end position="332"/>
    </location>
    <ligand>
        <name>S-adenosyl-L-methionine</name>
        <dbReference type="ChEBI" id="CHEBI:59789"/>
    </ligand>
</feature>
<evidence type="ECO:0000256" key="4">
    <source>
        <dbReference type="PIRNR" id="PIRNR015894"/>
    </source>
</evidence>
<dbReference type="GO" id="GO:0005634">
    <property type="term" value="C:nucleus"/>
    <property type="evidence" value="ECO:0007669"/>
    <property type="project" value="TreeGrafter"/>
</dbReference>
<feature type="domain" description="PRMT5 oligomerisation" evidence="10">
    <location>
        <begin position="495"/>
        <end position="663"/>
    </location>
</feature>
<keyword evidence="2 4" id="KW-0808">Transferase</keyword>
<comment type="similarity">
    <text evidence="4">Belongs to the class I-like SAM-binding methyltransferase superfamily.</text>
</comment>
<evidence type="ECO:0000313" key="12">
    <source>
        <dbReference type="WBParaSite" id="Smp_171150.1"/>
    </source>
</evidence>
<dbReference type="GO" id="GO:0005829">
    <property type="term" value="C:cytosol"/>
    <property type="evidence" value="ECO:0007669"/>
    <property type="project" value="TreeGrafter"/>
</dbReference>
<accession>A0A3Q0KT70</accession>
<dbReference type="InterPro" id="IPR035075">
    <property type="entry name" value="PRMT5"/>
</dbReference>
<dbReference type="InterPro" id="IPR025799">
    <property type="entry name" value="Arg_MeTrfase"/>
</dbReference>
<dbReference type="Gene3D" id="3.20.20.150">
    <property type="entry name" value="Divalent-metal-dependent TIM barrel enzymes"/>
    <property type="match status" value="1"/>
</dbReference>
<feature type="site" description="Critical for specifying symmetric addition of methyl groups" evidence="7">
    <location>
        <position position="325"/>
    </location>
</feature>
<dbReference type="Proteomes" id="UP000008854">
    <property type="component" value="Unassembled WGS sequence"/>
</dbReference>
<evidence type="ECO:0000256" key="5">
    <source>
        <dbReference type="PIRSR" id="PIRSR015894-1"/>
    </source>
</evidence>
<dbReference type="STRING" id="6183.A0A3Q0KT70"/>
<dbReference type="Gene3D" id="2.70.160.11">
    <property type="entry name" value="Hnrnp arginine n-methyltransferase1"/>
    <property type="match status" value="1"/>
</dbReference>
<sequence length="665" mass="75339">MARRLVESMVSEALVGLDLIFTNDVSSQYSSALSSGFSFLCIDLFHPKSILEDLSITSVGPDPRSDFAYEKNGKSITKSLVGKLSTTIDVDADIISIRQSGAQLLMKELSWAAHLGLPAVVIRVNRPTNPNLARLLINFIRGEYTPIKVWLVFPLVINLNGSNKMSKMDNKESTPDELSIYSPWHWWLNLSTMTADITDALGIVLEIPNDLPNESVISRWFSEPVVCLLIDTQLFLTNSKGYPVLPKSHQYIISRFFKLNVQIVLTGACRNDKGYTAYQQYITWLWQSQDAPDLYEEQSKGLEDQLQEPLQPLRDNLSSTTYSIFEMDPFKYQAYETAIYKALCDRLSKYNESNTVTENHLIKPPQSSQTKEHVNASINHNSNTCQVVMVLGAGRGPLVNATINAAERAQCKVRIYAVEKNPNALCTLRSRINHEWQGLDVQLIEGDMRNLKTPEQADIFVSELLGSFGDNELSPECLDGAQPMLKDDGISIPCSYTSYVAPLQSLQIYNETRRSKDVTNRVGYSMETPYVVRLRNCQILSSPQPAFTFEHPKKDLNQSNAREVCCSFNIQQDAVVHGIAGYFEAVLYKDVTLSTHPDRHSPQMVSWFPLVFPFEYPIHVHSRDKITLYLWRNVSSRYVWYEWVLTEPRPTKIHNAAGHVYKIAL</sequence>
<dbReference type="PANTHER" id="PTHR10738">
    <property type="entry name" value="PROTEIN ARGININE N-METHYLTRANSFERASE 5"/>
    <property type="match status" value="1"/>
</dbReference>
<dbReference type="SUPFAM" id="SSF53335">
    <property type="entry name" value="S-adenosyl-L-methionine-dependent methyltransferases"/>
    <property type="match status" value="1"/>
</dbReference>
<feature type="binding site" evidence="6">
    <location>
        <begin position="447"/>
        <end position="448"/>
    </location>
    <ligand>
        <name>S-adenosyl-L-methionine</name>
        <dbReference type="ChEBI" id="CHEBI:59789"/>
    </ligand>
</feature>
<dbReference type="PANTHER" id="PTHR10738:SF0">
    <property type="entry name" value="PROTEIN ARGININE N-METHYLTRANSFERASE 5"/>
    <property type="match status" value="1"/>
</dbReference>
<evidence type="ECO:0000256" key="7">
    <source>
        <dbReference type="PIRSR" id="PIRSR015894-3"/>
    </source>
</evidence>
<feature type="binding site" evidence="6">
    <location>
        <position position="419"/>
    </location>
    <ligand>
        <name>S-adenosyl-L-methionine</name>
        <dbReference type="ChEBI" id="CHEBI:59789"/>
    </ligand>
</feature>
<feature type="active site" description="Proton donor/acceptor" evidence="5">
    <location>
        <position position="472"/>
    </location>
</feature>
<keyword evidence="3 4" id="KW-0949">S-adenosyl-L-methionine</keyword>
<dbReference type="Pfam" id="PF05185">
    <property type="entry name" value="PRMT5"/>
    <property type="match status" value="1"/>
</dbReference>
<feature type="domain" description="PRMT5 TIM barrel" evidence="9">
    <location>
        <begin position="36"/>
        <end position="287"/>
    </location>
</feature>